<dbReference type="EMBL" id="CAKP01000082">
    <property type="protein sequence ID" value="CCJ33714.1"/>
    <property type="molecule type" value="Genomic_DNA"/>
</dbReference>
<name>I7K843_9CLOT</name>
<dbReference type="GO" id="GO:0046872">
    <property type="term" value="F:metal ion binding"/>
    <property type="evidence" value="ECO:0007669"/>
    <property type="project" value="InterPro"/>
</dbReference>
<dbReference type="GO" id="GO:0016491">
    <property type="term" value="F:oxidoreductase activity"/>
    <property type="evidence" value="ECO:0007669"/>
    <property type="project" value="InterPro"/>
</dbReference>
<sequence>MPGDIKKAAKFSVNINYPEPKVEKKSINYANLLLLDYSGLVSELSATLLYVYQHLISDGKYEDYAEAVAGIAVIEMKHLELLGETIKLLGLKPMYAIPHMGLYYPWNSKLIDYSTNINKMIDIDIQSELDAIKQYENHKILIKDKYIVELLNRIIEDEKLHLKFFRELKGKYERS</sequence>
<dbReference type="InterPro" id="IPR012347">
    <property type="entry name" value="Ferritin-like"/>
</dbReference>
<reference evidence="2 3" key="1">
    <citation type="journal article" date="2011" name="J. Bacteriol.">
        <title>Draft genome sequence of Caloramator australicus strain RC3T, a thermoanaerobe from the Great Artesian Basin of Australia.</title>
        <authorList>
            <person name="Ogg C.D."/>
            <person name="Patel B.K.C."/>
        </authorList>
    </citation>
    <scope>NUCLEOTIDE SEQUENCE [LARGE SCALE GENOMIC DNA]</scope>
    <source>
        <strain evidence="2 3">RC3</strain>
    </source>
</reference>
<dbReference type="SUPFAM" id="SSF47240">
    <property type="entry name" value="Ferritin-like"/>
    <property type="match status" value="1"/>
</dbReference>
<accession>I7K843</accession>
<dbReference type="eggNOG" id="COG3546">
    <property type="taxonomic scope" value="Bacteria"/>
</dbReference>
<evidence type="ECO:0000313" key="2">
    <source>
        <dbReference type="EMBL" id="CCJ33714.1"/>
    </source>
</evidence>
<comment type="caution">
    <text evidence="2">The sequence shown here is derived from an EMBL/GenBank/DDBJ whole genome shotgun (WGS) entry which is preliminary data.</text>
</comment>
<evidence type="ECO:0000259" key="1">
    <source>
        <dbReference type="Pfam" id="PF02915"/>
    </source>
</evidence>
<dbReference type="AlphaFoldDB" id="I7K843"/>
<feature type="domain" description="Rubrerythrin diiron-binding" evidence="1">
    <location>
        <begin position="41"/>
        <end position="168"/>
    </location>
</feature>
<gene>
    <name evidence="2" type="ORF">CAAU_1630</name>
</gene>
<dbReference type="CDD" id="cd07908">
    <property type="entry name" value="Mn_catalase_like"/>
    <property type="match status" value="1"/>
</dbReference>
<evidence type="ECO:0000313" key="3">
    <source>
        <dbReference type="Proteomes" id="UP000007652"/>
    </source>
</evidence>
<dbReference type="Proteomes" id="UP000007652">
    <property type="component" value="Unassembled WGS sequence"/>
</dbReference>
<dbReference type="InterPro" id="IPR009078">
    <property type="entry name" value="Ferritin-like_SF"/>
</dbReference>
<dbReference type="Pfam" id="PF02915">
    <property type="entry name" value="Rubrerythrin"/>
    <property type="match status" value="1"/>
</dbReference>
<dbReference type="OrthoDB" id="9791649at2"/>
<dbReference type="STRING" id="857293.CAAU_1630"/>
<dbReference type="Gene3D" id="1.20.1260.10">
    <property type="match status" value="2"/>
</dbReference>
<protein>
    <submittedName>
        <fullName evidence="2">Rubrerythrin</fullName>
    </submittedName>
</protein>
<proteinExistence type="predicted"/>
<dbReference type="InterPro" id="IPR003251">
    <property type="entry name" value="Rr_diiron-bd_dom"/>
</dbReference>
<organism evidence="2 3">
    <name type="scientific">Caloramator australicus RC3</name>
    <dbReference type="NCBI Taxonomy" id="857293"/>
    <lineage>
        <taxon>Bacteria</taxon>
        <taxon>Bacillati</taxon>
        <taxon>Bacillota</taxon>
        <taxon>Clostridia</taxon>
        <taxon>Eubacteriales</taxon>
        <taxon>Clostridiaceae</taxon>
        <taxon>Caloramator</taxon>
    </lineage>
</organism>
<dbReference type="RefSeq" id="WP_008908978.1">
    <property type="nucleotide sequence ID" value="NZ_CAKP01000082.1"/>
</dbReference>
<keyword evidence="3" id="KW-1185">Reference proteome</keyword>